<accession>T0ZZ83</accession>
<dbReference type="EMBL" id="AUZZ01009250">
    <property type="protein sequence ID" value="EQD34074.1"/>
    <property type="molecule type" value="Genomic_DNA"/>
</dbReference>
<feature type="non-terminal residue" evidence="1">
    <location>
        <position position="1"/>
    </location>
</feature>
<proteinExistence type="predicted"/>
<evidence type="ECO:0000313" key="1">
    <source>
        <dbReference type="EMBL" id="EQD34074.1"/>
    </source>
</evidence>
<reference evidence="1" key="2">
    <citation type="journal article" date="2014" name="ISME J.">
        <title>Microbial stratification in low pH oxic and suboxic macroscopic growths along an acid mine drainage.</title>
        <authorList>
            <person name="Mendez-Garcia C."/>
            <person name="Mesa V."/>
            <person name="Sprenger R.R."/>
            <person name="Richter M."/>
            <person name="Diez M.S."/>
            <person name="Solano J."/>
            <person name="Bargiela R."/>
            <person name="Golyshina O.V."/>
            <person name="Manteca A."/>
            <person name="Ramos J.L."/>
            <person name="Gallego J.R."/>
            <person name="Llorente I."/>
            <person name="Martins Dos Santos V.A."/>
            <person name="Jensen O.N."/>
            <person name="Pelaez A.I."/>
            <person name="Sanchez J."/>
            <person name="Ferrer M."/>
        </authorList>
    </citation>
    <scope>NUCLEOTIDE SEQUENCE</scope>
</reference>
<comment type="caution">
    <text evidence="1">The sequence shown here is derived from an EMBL/GenBank/DDBJ whole genome shotgun (WGS) entry which is preliminary data.</text>
</comment>
<organism evidence="1">
    <name type="scientific">mine drainage metagenome</name>
    <dbReference type="NCBI Taxonomy" id="410659"/>
    <lineage>
        <taxon>unclassified sequences</taxon>
        <taxon>metagenomes</taxon>
        <taxon>ecological metagenomes</taxon>
    </lineage>
</organism>
<gene>
    <name evidence="1" type="ORF">B2A_12826</name>
</gene>
<protein>
    <submittedName>
        <fullName evidence="1">Extracellular repeat protein, HAF family</fullName>
    </submittedName>
</protein>
<dbReference type="InterPro" id="IPR014262">
    <property type="entry name" value="HAF_rpt"/>
</dbReference>
<sequence>NNETISGTCDLGTLRNNQLSEALGINDRNQVVGTSFGGTAPQSAFIWQKGHMVNLNKLVVPGTTLILTDAQEINDNGVITGQALDPATGALVAFMAIPTATGDGTASPMH</sequence>
<reference evidence="1" key="1">
    <citation type="submission" date="2013-08" db="EMBL/GenBank/DDBJ databases">
        <authorList>
            <person name="Mendez C."/>
            <person name="Richter M."/>
            <person name="Ferrer M."/>
            <person name="Sanchez J."/>
        </authorList>
    </citation>
    <scope>NUCLEOTIDE SEQUENCE</scope>
</reference>
<dbReference type="NCBIfam" id="TIGR02913">
    <property type="entry name" value="HAF_rpt"/>
    <property type="match status" value="1"/>
</dbReference>
<dbReference type="AlphaFoldDB" id="T0ZZ83"/>
<name>T0ZZ83_9ZZZZ</name>